<comment type="caution">
    <text evidence="3">The sequence shown here is derived from an EMBL/GenBank/DDBJ whole genome shotgun (WGS) entry which is preliminary data.</text>
</comment>
<dbReference type="Proteomes" id="UP000435112">
    <property type="component" value="Unassembled WGS sequence"/>
</dbReference>
<feature type="signal peptide" evidence="1">
    <location>
        <begin position="1"/>
        <end position="19"/>
    </location>
</feature>
<evidence type="ECO:0000313" key="7">
    <source>
        <dbReference type="Proteomes" id="UP000435112"/>
    </source>
</evidence>
<keyword evidence="6" id="KW-1185">Reference proteome</keyword>
<dbReference type="Proteomes" id="UP000429607">
    <property type="component" value="Unassembled WGS sequence"/>
</dbReference>
<dbReference type="Proteomes" id="UP000434957">
    <property type="component" value="Unassembled WGS sequence"/>
</dbReference>
<evidence type="ECO:0000313" key="5">
    <source>
        <dbReference type="Proteomes" id="UP000429607"/>
    </source>
</evidence>
<dbReference type="EMBL" id="QXFU01000113">
    <property type="protein sequence ID" value="KAE9043796.1"/>
    <property type="molecule type" value="Genomic_DNA"/>
</dbReference>
<proteinExistence type="predicted"/>
<gene>
    <name evidence="3" type="ORF">PR001_g3179</name>
    <name evidence="2" type="ORF">PR002_g3166</name>
    <name evidence="4" type="ORF">PR003_g2060</name>
</gene>
<name>A0A6A3P6J3_9STRA</name>
<reference evidence="5 7" key="1">
    <citation type="submission" date="2018-09" db="EMBL/GenBank/DDBJ databases">
        <title>Genomic investigation of the strawberry pathogen Phytophthora fragariae indicates pathogenicity is determined by transcriptional variation in three key races.</title>
        <authorList>
            <person name="Adams T.M."/>
            <person name="Armitage A.D."/>
            <person name="Sobczyk M.K."/>
            <person name="Bates H.J."/>
            <person name="Dunwell J.M."/>
            <person name="Nellist C.F."/>
            <person name="Harrison R.J."/>
        </authorList>
    </citation>
    <scope>NUCLEOTIDE SEQUENCE [LARGE SCALE GENOMIC DNA]</scope>
    <source>
        <strain evidence="3 5">SCRP249</strain>
        <strain evidence="2 7">SCRP324</strain>
        <strain evidence="4 6">SCRP333</strain>
    </source>
</reference>
<evidence type="ECO:0000256" key="1">
    <source>
        <dbReference type="SAM" id="SignalP"/>
    </source>
</evidence>
<feature type="chain" id="PRO_5033872377" evidence="1">
    <location>
        <begin position="20"/>
        <end position="50"/>
    </location>
</feature>
<sequence>MRRLLKRCAGHLAIEMVTGATSSCCWCCCWILVETMETSRTGGRPPRKRS</sequence>
<evidence type="ECO:0000313" key="6">
    <source>
        <dbReference type="Proteomes" id="UP000434957"/>
    </source>
</evidence>
<dbReference type="EMBL" id="QXFT01000062">
    <property type="protein sequence ID" value="KAE9356946.1"/>
    <property type="molecule type" value="Genomic_DNA"/>
</dbReference>
<evidence type="ECO:0000313" key="2">
    <source>
        <dbReference type="EMBL" id="KAE9043796.1"/>
    </source>
</evidence>
<dbReference type="EMBL" id="QXFV01000116">
    <property type="protein sequence ID" value="KAE9049584.1"/>
    <property type="molecule type" value="Genomic_DNA"/>
</dbReference>
<accession>A0A6A3P6J3</accession>
<organism evidence="3 5">
    <name type="scientific">Phytophthora rubi</name>
    <dbReference type="NCBI Taxonomy" id="129364"/>
    <lineage>
        <taxon>Eukaryota</taxon>
        <taxon>Sar</taxon>
        <taxon>Stramenopiles</taxon>
        <taxon>Oomycota</taxon>
        <taxon>Peronosporomycetes</taxon>
        <taxon>Peronosporales</taxon>
        <taxon>Peronosporaceae</taxon>
        <taxon>Phytophthora</taxon>
    </lineage>
</organism>
<keyword evidence="1" id="KW-0732">Signal</keyword>
<evidence type="ECO:0000313" key="4">
    <source>
        <dbReference type="EMBL" id="KAE9356946.1"/>
    </source>
</evidence>
<protein>
    <submittedName>
        <fullName evidence="3">Uncharacterized protein</fullName>
    </submittedName>
</protein>
<dbReference type="AlphaFoldDB" id="A0A6A3P6J3"/>
<evidence type="ECO:0000313" key="3">
    <source>
        <dbReference type="EMBL" id="KAE9049584.1"/>
    </source>
</evidence>